<feature type="transmembrane region" description="Helical" evidence="2">
    <location>
        <begin position="227"/>
        <end position="248"/>
    </location>
</feature>
<reference evidence="4" key="2">
    <citation type="journal article" date="2018" name="Plant J.">
        <title>The Sorghum bicolor reference genome: improved assembly, gene annotations, a transcriptome atlas, and signatures of genome organization.</title>
        <authorList>
            <person name="McCormick R.F."/>
            <person name="Truong S.K."/>
            <person name="Sreedasyam A."/>
            <person name="Jenkins J."/>
            <person name="Shu S."/>
            <person name="Sims D."/>
            <person name="Kennedy M."/>
            <person name="Amirebrahimi M."/>
            <person name="Weers B.D."/>
            <person name="McKinley B."/>
            <person name="Mattison A."/>
            <person name="Morishige D.T."/>
            <person name="Grimwood J."/>
            <person name="Schmutz J."/>
            <person name="Mullet J.E."/>
        </authorList>
    </citation>
    <scope>NUCLEOTIDE SEQUENCE [LARGE SCALE GENOMIC DNA]</scope>
    <source>
        <strain evidence="4">cv. BTx623</strain>
    </source>
</reference>
<organism evidence="3 4">
    <name type="scientific">Sorghum bicolor</name>
    <name type="common">Sorghum</name>
    <name type="synonym">Sorghum vulgare</name>
    <dbReference type="NCBI Taxonomy" id="4558"/>
    <lineage>
        <taxon>Eukaryota</taxon>
        <taxon>Viridiplantae</taxon>
        <taxon>Streptophyta</taxon>
        <taxon>Embryophyta</taxon>
        <taxon>Tracheophyta</taxon>
        <taxon>Spermatophyta</taxon>
        <taxon>Magnoliopsida</taxon>
        <taxon>Liliopsida</taxon>
        <taxon>Poales</taxon>
        <taxon>Poaceae</taxon>
        <taxon>PACMAD clade</taxon>
        <taxon>Panicoideae</taxon>
        <taxon>Andropogonodae</taxon>
        <taxon>Andropogoneae</taxon>
        <taxon>Sorghinae</taxon>
        <taxon>Sorghum</taxon>
    </lineage>
</organism>
<dbReference type="AlphaFoldDB" id="A0A1W0VRY0"/>
<name>A0A1W0VRY0_SORBI</name>
<keyword evidence="2" id="KW-1133">Transmembrane helix</keyword>
<evidence type="ECO:0000313" key="4">
    <source>
        <dbReference type="Proteomes" id="UP000000768"/>
    </source>
</evidence>
<accession>A0A1W0VRY0</accession>
<keyword evidence="2" id="KW-0472">Membrane</keyword>
<feature type="transmembrane region" description="Helical" evidence="2">
    <location>
        <begin position="168"/>
        <end position="196"/>
    </location>
</feature>
<dbReference type="EMBL" id="CM000769">
    <property type="protein sequence ID" value="OQU76014.1"/>
    <property type="molecule type" value="Genomic_DNA"/>
</dbReference>
<feature type="region of interest" description="Disordered" evidence="1">
    <location>
        <begin position="1"/>
        <end position="22"/>
    </location>
</feature>
<feature type="transmembrane region" description="Helical" evidence="2">
    <location>
        <begin position="134"/>
        <end position="156"/>
    </location>
</feature>
<reference evidence="3 4" key="1">
    <citation type="journal article" date="2009" name="Nature">
        <title>The Sorghum bicolor genome and the diversification of grasses.</title>
        <authorList>
            <person name="Paterson A.H."/>
            <person name="Bowers J.E."/>
            <person name="Bruggmann R."/>
            <person name="Dubchak I."/>
            <person name="Grimwood J."/>
            <person name="Gundlach H."/>
            <person name="Haberer G."/>
            <person name="Hellsten U."/>
            <person name="Mitros T."/>
            <person name="Poliakov A."/>
            <person name="Schmutz J."/>
            <person name="Spannagl M."/>
            <person name="Tang H."/>
            <person name="Wang X."/>
            <person name="Wicker T."/>
            <person name="Bharti A.K."/>
            <person name="Chapman J."/>
            <person name="Feltus F.A."/>
            <person name="Gowik U."/>
            <person name="Grigoriev I.V."/>
            <person name="Lyons E."/>
            <person name="Maher C.A."/>
            <person name="Martis M."/>
            <person name="Narechania A."/>
            <person name="Otillar R.P."/>
            <person name="Penning B.W."/>
            <person name="Salamov A.A."/>
            <person name="Wang Y."/>
            <person name="Zhang L."/>
            <person name="Carpita N.C."/>
            <person name="Freeling M."/>
            <person name="Gingle A.R."/>
            <person name="Hash C.T."/>
            <person name="Keller B."/>
            <person name="Klein P."/>
            <person name="Kresovich S."/>
            <person name="McCann M.C."/>
            <person name="Ming R."/>
            <person name="Peterson D.G."/>
            <person name="Mehboob-ur-Rahman"/>
            <person name="Ware D."/>
            <person name="Westhoff P."/>
            <person name="Mayer K.F."/>
            <person name="Messing J."/>
            <person name="Rokhsar D.S."/>
        </authorList>
    </citation>
    <scope>NUCLEOTIDE SEQUENCE [LARGE SCALE GENOMIC DNA]</scope>
    <source>
        <strain evidence="4">cv. BTx623</strain>
    </source>
</reference>
<evidence type="ECO:0000256" key="1">
    <source>
        <dbReference type="SAM" id="MobiDB-lite"/>
    </source>
</evidence>
<dbReference type="InParanoid" id="A0A1W0VRY0"/>
<evidence type="ECO:0000313" key="3">
    <source>
        <dbReference type="EMBL" id="OQU76014.1"/>
    </source>
</evidence>
<dbReference type="Gramene" id="OQU76014">
    <property type="protein sequence ID" value="OQU76014"/>
    <property type="gene ID" value="SORBI_3010G075500"/>
</dbReference>
<keyword evidence="4" id="KW-1185">Reference proteome</keyword>
<proteinExistence type="predicted"/>
<dbReference type="eggNOG" id="ENOG502R4FU">
    <property type="taxonomic scope" value="Eukaryota"/>
</dbReference>
<protein>
    <submittedName>
        <fullName evidence="3">Uncharacterized protein</fullName>
    </submittedName>
</protein>
<dbReference type="OMA" id="RICPGHT"/>
<gene>
    <name evidence="3" type="ORF">SORBI_3010G075500</name>
</gene>
<feature type="transmembrane region" description="Helical" evidence="2">
    <location>
        <begin position="268"/>
        <end position="286"/>
    </location>
</feature>
<feature type="transmembrane region" description="Helical" evidence="2">
    <location>
        <begin position="91"/>
        <end position="114"/>
    </location>
</feature>
<sequence length="293" mass="30414">MLCGHTPHHYQRGRVAEQRKQSESEVEVEGLVLLDRRSTDLLCFDLGSPMAGAGLVPQAIVLALGAGALGGADALRLLLQFAGRISPAVDLAICIVVISLLTAPLLGTMLLARFVRKAGPGGGGATATPATDLFARMTATVSVGAALLVTACLLLLVPGGAVRLPIDFAVVVKNLVLVTAVLAICAAFAFAAAGYLPVPGAVHLRARRFFRRADSVGRPAPAAPATAIKIVVVFLVAVSSSLVASGGFDAHARLLVPEFHWRRRRRMVTMPVGVAVVTVAGITLLVRCSRRGA</sequence>
<feature type="compositionally biased region" description="Basic residues" evidence="1">
    <location>
        <begin position="1"/>
        <end position="12"/>
    </location>
</feature>
<dbReference type="Proteomes" id="UP000000768">
    <property type="component" value="Chromosome 10"/>
</dbReference>
<evidence type="ECO:0000256" key="2">
    <source>
        <dbReference type="SAM" id="Phobius"/>
    </source>
</evidence>
<feature type="transmembrane region" description="Helical" evidence="2">
    <location>
        <begin position="55"/>
        <end position="79"/>
    </location>
</feature>
<keyword evidence="2" id="KW-0812">Transmembrane</keyword>